<dbReference type="SUPFAM" id="SSF51735">
    <property type="entry name" value="NAD(P)-binding Rossmann-fold domains"/>
    <property type="match status" value="1"/>
</dbReference>
<sequence length="248" mass="26050">MKAVVFSGTTEGRRFSQKLAELGVAVTVCVATPLGAEEQGEMAGITVHAGRLQPDAMAALLAGADLCVDATHPYAVDATRNIRAAAVQAGVEYRRLLRAQSPLPPGCAVFETAAQAAEYLTGTEGNILLATGAKELAVFAGLEPARLYPRVLPTPEGIAACEAANVPHRNIIAMQGPFSLALNKALITQFQIRYLVTKDGGAAGGFAEKVQAAADTGAQLVVLRRPPETGETETQILAYCKEILQWSH</sequence>
<dbReference type="GO" id="GO:0016994">
    <property type="term" value="F:precorrin-6A reductase activity"/>
    <property type="evidence" value="ECO:0007669"/>
    <property type="project" value="UniProtKB-EC"/>
</dbReference>
<keyword evidence="3 4" id="KW-0560">Oxidoreductase</keyword>
<dbReference type="PANTHER" id="PTHR36925:SF1">
    <property type="entry name" value="COBALT-PRECORRIN-6A REDUCTASE"/>
    <property type="match status" value="1"/>
</dbReference>
<organism evidence="4 5">
    <name type="scientific">Faecalibacterium taiwanense</name>
    <dbReference type="NCBI Taxonomy" id="3030638"/>
    <lineage>
        <taxon>Bacteria</taxon>
        <taxon>Bacillati</taxon>
        <taxon>Bacillota</taxon>
        <taxon>Clostridia</taxon>
        <taxon>Eubacteriales</taxon>
        <taxon>Oscillospiraceae</taxon>
        <taxon>Faecalibacterium</taxon>
    </lineage>
</organism>
<evidence type="ECO:0000313" key="4">
    <source>
        <dbReference type="EMBL" id="MEJ3691196.1"/>
    </source>
</evidence>
<name>A0AB35XXN8_9FIRM</name>
<dbReference type="PANTHER" id="PTHR36925">
    <property type="entry name" value="COBALT-PRECORRIN-6A REDUCTASE"/>
    <property type="match status" value="1"/>
</dbReference>
<dbReference type="GO" id="GO:0009236">
    <property type="term" value="P:cobalamin biosynthetic process"/>
    <property type="evidence" value="ECO:0007669"/>
    <property type="project" value="UniProtKB-KW"/>
</dbReference>
<dbReference type="EMBL" id="JBBFKC010000006">
    <property type="protein sequence ID" value="MEJ3691196.1"/>
    <property type="molecule type" value="Genomic_DNA"/>
</dbReference>
<gene>
    <name evidence="4" type="primary">cobK</name>
    <name evidence="4" type="ORF">WF787_08155</name>
</gene>
<evidence type="ECO:0000256" key="1">
    <source>
        <dbReference type="ARBA" id="ARBA00004953"/>
    </source>
</evidence>
<protein>
    <submittedName>
        <fullName evidence="4">Precorrin-6A reductase</fullName>
        <ecNumber evidence="4">1.3.1.54</ecNumber>
    </submittedName>
</protein>
<dbReference type="PROSITE" id="PS51014">
    <property type="entry name" value="COBK_CBIJ"/>
    <property type="match status" value="1"/>
</dbReference>
<proteinExistence type="predicted"/>
<dbReference type="Proteomes" id="UP001379600">
    <property type="component" value="Unassembled WGS sequence"/>
</dbReference>
<dbReference type="AlphaFoldDB" id="A0AB35XXN8"/>
<dbReference type="InterPro" id="IPR003723">
    <property type="entry name" value="Precorrin-6x_reduct"/>
</dbReference>
<reference evidence="4 5" key="1">
    <citation type="submission" date="2024-03" db="EMBL/GenBank/DDBJ databases">
        <authorList>
            <person name="Plomp N."/>
            <person name="Harmsen H.J."/>
        </authorList>
    </citation>
    <scope>NUCLEOTIDE SEQUENCE [LARGE SCALE GENOMIC DNA]</scope>
    <source>
        <strain evidence="4 5">HTF-76H</strain>
    </source>
</reference>
<dbReference type="InterPro" id="IPR036291">
    <property type="entry name" value="NAD(P)-bd_dom_sf"/>
</dbReference>
<evidence type="ECO:0000313" key="5">
    <source>
        <dbReference type="Proteomes" id="UP001379600"/>
    </source>
</evidence>
<comment type="caution">
    <text evidence="4">The sequence shown here is derived from an EMBL/GenBank/DDBJ whole genome shotgun (WGS) entry which is preliminary data.</text>
</comment>
<dbReference type="EC" id="1.3.1.54" evidence="4"/>
<evidence type="ECO:0000256" key="2">
    <source>
        <dbReference type="ARBA" id="ARBA00022573"/>
    </source>
</evidence>
<accession>A0AB35XXN8</accession>
<dbReference type="Gene3D" id="3.40.50.720">
    <property type="entry name" value="NAD(P)-binding Rossmann-like Domain"/>
    <property type="match status" value="1"/>
</dbReference>
<dbReference type="NCBIfam" id="TIGR00715">
    <property type="entry name" value="precor6x_red"/>
    <property type="match status" value="1"/>
</dbReference>
<keyword evidence="2" id="KW-0169">Cobalamin biosynthesis</keyword>
<dbReference type="Pfam" id="PF02571">
    <property type="entry name" value="CbiJ"/>
    <property type="match status" value="1"/>
</dbReference>
<comment type="pathway">
    <text evidence="1">Cofactor biosynthesis; adenosylcobalamin biosynthesis.</text>
</comment>
<evidence type="ECO:0000256" key="3">
    <source>
        <dbReference type="ARBA" id="ARBA00023002"/>
    </source>
</evidence>
<keyword evidence="5" id="KW-1185">Reference proteome</keyword>
<dbReference type="RefSeq" id="WP_337679373.1">
    <property type="nucleotide sequence ID" value="NZ_JBBFKB010000057.1"/>
</dbReference>